<reference evidence="6" key="1">
    <citation type="journal article" date="2020" name="ISME J.">
        <title>Gammaproteobacteria mediating utilization of methyl-, sulfur- and petroleum organic compounds in deep ocean hydrothermal plumes.</title>
        <authorList>
            <person name="Zhou Z."/>
            <person name="Liu Y."/>
            <person name="Pan J."/>
            <person name="Cron B.R."/>
            <person name="Toner B.M."/>
            <person name="Anantharaman K."/>
            <person name="Breier J.A."/>
            <person name="Dick G.J."/>
            <person name="Li M."/>
        </authorList>
    </citation>
    <scope>NUCLEOTIDE SEQUENCE</scope>
    <source>
        <strain evidence="6">SZUA-1515</strain>
    </source>
</reference>
<dbReference type="Proteomes" id="UP000608579">
    <property type="component" value="Unassembled WGS sequence"/>
</dbReference>
<protein>
    <submittedName>
        <fullName evidence="6">Uncharacterized protein</fullName>
    </submittedName>
</protein>
<evidence type="ECO:0000256" key="4">
    <source>
        <dbReference type="ARBA" id="ARBA00023136"/>
    </source>
</evidence>
<gene>
    <name evidence="6" type="ORF">EYH45_01685</name>
</gene>
<dbReference type="PANTHER" id="PTHR39344:SF1">
    <property type="entry name" value="UPF0182 PROTEIN SLL1060"/>
    <property type="match status" value="1"/>
</dbReference>
<dbReference type="PANTHER" id="PTHR39344">
    <property type="entry name" value="UPF0182 PROTEIN SLL1060"/>
    <property type="match status" value="1"/>
</dbReference>
<feature type="transmembrane region" description="Helical" evidence="5">
    <location>
        <begin position="48"/>
        <end position="65"/>
    </location>
</feature>
<dbReference type="InterPro" id="IPR005372">
    <property type="entry name" value="UPF0182"/>
</dbReference>
<evidence type="ECO:0000313" key="6">
    <source>
        <dbReference type="EMBL" id="HIQ29257.1"/>
    </source>
</evidence>
<comment type="caution">
    <text evidence="6">The sequence shown here is derived from an EMBL/GenBank/DDBJ whole genome shotgun (WGS) entry which is preliminary data.</text>
</comment>
<dbReference type="GO" id="GO:0005576">
    <property type="term" value="C:extracellular region"/>
    <property type="evidence" value="ECO:0007669"/>
    <property type="project" value="TreeGrafter"/>
</dbReference>
<evidence type="ECO:0000313" key="7">
    <source>
        <dbReference type="Proteomes" id="UP000608579"/>
    </source>
</evidence>
<proteinExistence type="predicted"/>
<dbReference type="EMBL" id="DQVM01000030">
    <property type="protein sequence ID" value="HIQ29257.1"/>
    <property type="molecule type" value="Genomic_DNA"/>
</dbReference>
<feature type="transmembrane region" description="Helical" evidence="5">
    <location>
        <begin position="9"/>
        <end position="28"/>
    </location>
</feature>
<dbReference type="GO" id="GO:0016020">
    <property type="term" value="C:membrane"/>
    <property type="evidence" value="ECO:0007669"/>
    <property type="project" value="InterPro"/>
</dbReference>
<feature type="transmembrane region" description="Helical" evidence="5">
    <location>
        <begin position="280"/>
        <end position="299"/>
    </location>
</feature>
<dbReference type="Pfam" id="PF03699">
    <property type="entry name" value="UPF0182"/>
    <property type="match status" value="1"/>
</dbReference>
<keyword evidence="4 5" id="KW-0472">Membrane</keyword>
<dbReference type="AlphaFoldDB" id="A0A832ZVU9"/>
<name>A0A832ZVU9_CALS0</name>
<feature type="transmembrane region" description="Helical" evidence="5">
    <location>
        <begin position="250"/>
        <end position="268"/>
    </location>
</feature>
<evidence type="ECO:0000256" key="5">
    <source>
        <dbReference type="SAM" id="Phobius"/>
    </source>
</evidence>
<feature type="transmembrane region" description="Helical" evidence="5">
    <location>
        <begin position="179"/>
        <end position="204"/>
    </location>
</feature>
<keyword evidence="2 5" id="KW-0812">Transmembrane</keyword>
<organism evidence="6 7">
    <name type="scientific">Caldiarchaeum subterraneum</name>
    <dbReference type="NCBI Taxonomy" id="311458"/>
    <lineage>
        <taxon>Archaea</taxon>
        <taxon>Nitrososphaerota</taxon>
        <taxon>Candidatus Caldarchaeales</taxon>
        <taxon>Candidatus Caldarchaeaceae</taxon>
        <taxon>Candidatus Caldarchaeum</taxon>
    </lineage>
</organism>
<accession>A0A832ZVU9</accession>
<feature type="transmembrane region" description="Helical" evidence="5">
    <location>
        <begin position="225"/>
        <end position="244"/>
    </location>
</feature>
<keyword evidence="3 5" id="KW-1133">Transmembrane helix</keyword>
<evidence type="ECO:0000256" key="2">
    <source>
        <dbReference type="ARBA" id="ARBA00022692"/>
    </source>
</evidence>
<keyword evidence="1" id="KW-1003">Cell membrane</keyword>
<feature type="transmembrane region" description="Helical" evidence="5">
    <location>
        <begin position="116"/>
        <end position="136"/>
    </location>
</feature>
<evidence type="ECO:0000256" key="3">
    <source>
        <dbReference type="ARBA" id="ARBA00022989"/>
    </source>
</evidence>
<evidence type="ECO:0000256" key="1">
    <source>
        <dbReference type="ARBA" id="ARBA00022475"/>
    </source>
</evidence>
<sequence>MYRERRRGGVIIWVIGFIIFSLLFSLIGREILEVWLNVWEFGELFIKPFYFSLVGGVILSAIAFIRYDFVKRKSLTIWIIRTLIFSSRGVFSPALLDFERFRLSPVTFAMWQVTKLIAGTFILSNALFGMAVLASLNGWDSGLRNVPAVFSLPFRFFSIDDTSGAEVVIESAPALTLLLPPILGAVGIRLFLLIGLTHLIRVIAHAVVSYLENGVITVKTSIIEALISLALAWTGFNLFFPSYIDYNTKVFIIASFIASALFGLYAYWDLRRIPVMRSIYLRAGAILLLILATASVVTIQNSIADGQKLQWRGPYVAQEIAVNRYLAELDDVEIKGYEFSLVAIPPEEINDYVRENNDILSRIRLWDWDAAFAKLKPEIGLIPYVDFEDSDILRFNKTLYWSASMKPVLPETVSVADRWYNEHLVYTHIPEGFLMLNAQSGDVVEPGLFFKKRKIYYGEGNGDSLFSRTWAAIIMGKETVDEIGGVRYSGEGGVKISPPLSWVYDITFFLSYPDKTIQLLRYRDVHDRVRLVMPYFTYLWRQAGQVEWVDMLPVTDGSKSYWLMPLIISLSTENLPWSKGNSLRRLVGFALIDAYNGDIQIIVTGDDFFSRLFANVYSEYVARDVPEWLRNQLRYPAEIFRWRVEMFNIYHVVEVAKFIQAREFYEIPRGLDVYYILGKPPGFDDIEFVGILSLEIRGAQGRNLAGYVIALNDYPDTGRLIFYAVPPESDTKLLGPTAAREALERDPEFRKIRTLLTTDPQNPPRIGETIFYDVGKHPVYFIPVYTAQAGGVVTQIGIIAAVGAAFTGQYYVGLGSTGEEAFTNFLRKLVGATAPEERKLTTEEKIQIVIEFLEKKGYKVENPEEINANLVFSEGSTKLITESDLSEVEKFLESFISDSVEPTGVGRLIYWMRDDTLNVGIVTVEDGVVVLRYVSILLG</sequence>